<dbReference type="Gene3D" id="1.10.1740.10">
    <property type="match status" value="1"/>
</dbReference>
<dbReference type="NCBIfam" id="TIGR02937">
    <property type="entry name" value="sigma70-ECF"/>
    <property type="match status" value="1"/>
</dbReference>
<dbReference type="InterPro" id="IPR007627">
    <property type="entry name" value="RNA_pol_sigma70_r2"/>
</dbReference>
<dbReference type="InterPro" id="IPR036388">
    <property type="entry name" value="WH-like_DNA-bd_sf"/>
</dbReference>
<dbReference type="InterPro" id="IPR014284">
    <property type="entry name" value="RNA_pol_sigma-70_dom"/>
</dbReference>
<dbReference type="RefSeq" id="WP_076348521.1">
    <property type="nucleotide sequence ID" value="NZ_CP019082.1"/>
</dbReference>
<dbReference type="PANTHER" id="PTHR43133:SF51">
    <property type="entry name" value="RNA POLYMERASE SIGMA FACTOR"/>
    <property type="match status" value="1"/>
</dbReference>
<feature type="domain" description="RNA polymerase sigma factor 70 region 4 type 2" evidence="7">
    <location>
        <begin position="148"/>
        <end position="197"/>
    </location>
</feature>
<reference evidence="9" key="1">
    <citation type="submission" date="2016-12" db="EMBL/GenBank/DDBJ databases">
        <title>Comparative genomics of four Isosphaeraceae planctomycetes: a common pool of plasmids and glycoside hydrolase genes.</title>
        <authorList>
            <person name="Ivanova A."/>
        </authorList>
    </citation>
    <scope>NUCLEOTIDE SEQUENCE [LARGE SCALE GENOMIC DNA]</scope>
    <source>
        <strain evidence="9">PX4</strain>
    </source>
</reference>
<protein>
    <submittedName>
        <fullName evidence="8">ECF RNA polymerase sigma factor SigW</fullName>
    </submittedName>
</protein>
<evidence type="ECO:0000256" key="4">
    <source>
        <dbReference type="ARBA" id="ARBA00023163"/>
    </source>
</evidence>
<dbReference type="InterPro" id="IPR008969">
    <property type="entry name" value="CarboxyPept-like_regulatory"/>
</dbReference>
<sequence>MAHATAGYVRDWQTLFDAGTAVGLTDGELLRRYAEGRDGPARGAEAAFGVLIERHGGMVLRVCRAVLADRHAAEDAFQATFLVLARRSRSLRAADSIGPWLHQVALRTARSARSAALRRLRHEQASAPDRPRLIQSGRDELARDDARVLHEEIGRLPARYRRVVVLCYLEGLTHPEAAARLRRPVGTVRSRLSRGRDLLRRRLERRGLAPSILAAVAAPPRMPLGLRDATLALAGNVVLQGFAGRLSFGLWACALGALIATAAVLPGRPSGVAAQVAPSPKEARPIQPAPKPEPPGKPVKVHGVVSDLKGKPVAGATVVVALGYWRSQGFEREMVGAPQTVTSGDDGRYATEVRIAPDESHFLAHANIVAYKPGLAPTASVDDCRTEDIVADLTLGEPEPYVGLVRDHKNQPFPGATLTVARMIGPVGRAESRRFLYPSESTVRGTALESLFIVKSDESGRFRFPAVPSPGMLTVYADAPGKASVRLDSDPVPGTEKAPVVIGPLQPEARIEGRLTTALPGVNVANRKVRIESFSLDVHEIVTTDDQGRFEFDRLSRGRVSAYLDQPCPRPEDPWTYRPAYDVELNPGETARPVIEIVRGGCLEGRMVDADSEPSVSGVFIKLHLTEKRDAGFGFAVRTGPDGRFSARLAPGSWSMDWWDGRTSWYKPIEVVEGKTIVLDAIQMPSKEGP</sequence>
<dbReference type="KEGG" id="pbor:BSF38_03971"/>
<dbReference type="Gene3D" id="2.60.40.1120">
    <property type="entry name" value="Carboxypeptidase-like, regulatory domain"/>
    <property type="match status" value="1"/>
</dbReference>
<dbReference type="InterPro" id="IPR013249">
    <property type="entry name" value="RNA_pol_sigma70_r4_t2"/>
</dbReference>
<dbReference type="OrthoDB" id="9784272at2"/>
<feature type="domain" description="RNA polymerase sigma-70 region 2" evidence="6">
    <location>
        <begin position="51"/>
        <end position="113"/>
    </location>
</feature>
<accession>A0A1U7CU00</accession>
<dbReference type="CDD" id="cd06171">
    <property type="entry name" value="Sigma70_r4"/>
    <property type="match status" value="1"/>
</dbReference>
<dbReference type="EMBL" id="CP019082">
    <property type="protein sequence ID" value="APW62427.1"/>
    <property type="molecule type" value="Genomic_DNA"/>
</dbReference>
<dbReference type="SUPFAM" id="SSF88659">
    <property type="entry name" value="Sigma3 and sigma4 domains of RNA polymerase sigma factors"/>
    <property type="match status" value="1"/>
</dbReference>
<evidence type="ECO:0000256" key="3">
    <source>
        <dbReference type="ARBA" id="ARBA00023082"/>
    </source>
</evidence>
<keyword evidence="2" id="KW-0805">Transcription regulation</keyword>
<dbReference type="Pfam" id="PF08281">
    <property type="entry name" value="Sigma70_r4_2"/>
    <property type="match status" value="1"/>
</dbReference>
<evidence type="ECO:0000256" key="5">
    <source>
        <dbReference type="SAM" id="MobiDB-lite"/>
    </source>
</evidence>
<evidence type="ECO:0000313" key="9">
    <source>
        <dbReference type="Proteomes" id="UP000186309"/>
    </source>
</evidence>
<evidence type="ECO:0000256" key="1">
    <source>
        <dbReference type="ARBA" id="ARBA00010641"/>
    </source>
</evidence>
<evidence type="ECO:0000259" key="7">
    <source>
        <dbReference type="Pfam" id="PF08281"/>
    </source>
</evidence>
<dbReference type="GO" id="GO:0003677">
    <property type="term" value="F:DNA binding"/>
    <property type="evidence" value="ECO:0007669"/>
    <property type="project" value="InterPro"/>
</dbReference>
<dbReference type="PANTHER" id="PTHR43133">
    <property type="entry name" value="RNA POLYMERASE ECF-TYPE SIGMA FACTO"/>
    <property type="match status" value="1"/>
</dbReference>
<feature type="region of interest" description="Disordered" evidence="5">
    <location>
        <begin position="275"/>
        <end position="299"/>
    </location>
</feature>
<dbReference type="AlphaFoldDB" id="A0A1U7CU00"/>
<feature type="compositionally biased region" description="Pro residues" evidence="5">
    <location>
        <begin position="287"/>
        <end position="297"/>
    </location>
</feature>
<dbReference type="Gene3D" id="1.10.10.10">
    <property type="entry name" value="Winged helix-like DNA-binding domain superfamily/Winged helix DNA-binding domain"/>
    <property type="match status" value="1"/>
</dbReference>
<dbReference type="InterPro" id="IPR013324">
    <property type="entry name" value="RNA_pol_sigma_r3/r4-like"/>
</dbReference>
<dbReference type="SUPFAM" id="SSF88946">
    <property type="entry name" value="Sigma2 domain of RNA polymerase sigma factors"/>
    <property type="match status" value="1"/>
</dbReference>
<evidence type="ECO:0000313" key="8">
    <source>
        <dbReference type="EMBL" id="APW62427.1"/>
    </source>
</evidence>
<dbReference type="InterPro" id="IPR039425">
    <property type="entry name" value="RNA_pol_sigma-70-like"/>
</dbReference>
<proteinExistence type="inferred from homology"/>
<keyword evidence="4" id="KW-0804">Transcription</keyword>
<keyword evidence="3" id="KW-0731">Sigma factor</keyword>
<dbReference type="InterPro" id="IPR013325">
    <property type="entry name" value="RNA_pol_sigma_r2"/>
</dbReference>
<dbReference type="SUPFAM" id="SSF49464">
    <property type="entry name" value="Carboxypeptidase regulatory domain-like"/>
    <property type="match status" value="1"/>
</dbReference>
<dbReference type="STRING" id="1387353.BSF38_03971"/>
<dbReference type="Proteomes" id="UP000186309">
    <property type="component" value="Chromosome"/>
</dbReference>
<gene>
    <name evidence="8" type="primary">sigW_11</name>
    <name evidence="8" type="ORF">BSF38_03971</name>
</gene>
<organism evidence="8 9">
    <name type="scientific">Paludisphaera borealis</name>
    <dbReference type="NCBI Taxonomy" id="1387353"/>
    <lineage>
        <taxon>Bacteria</taxon>
        <taxon>Pseudomonadati</taxon>
        <taxon>Planctomycetota</taxon>
        <taxon>Planctomycetia</taxon>
        <taxon>Isosphaerales</taxon>
        <taxon>Isosphaeraceae</taxon>
        <taxon>Paludisphaera</taxon>
    </lineage>
</organism>
<name>A0A1U7CU00_9BACT</name>
<dbReference type="Pfam" id="PF04542">
    <property type="entry name" value="Sigma70_r2"/>
    <property type="match status" value="1"/>
</dbReference>
<dbReference type="GO" id="GO:0016987">
    <property type="term" value="F:sigma factor activity"/>
    <property type="evidence" value="ECO:0007669"/>
    <property type="project" value="UniProtKB-KW"/>
</dbReference>
<evidence type="ECO:0000259" key="6">
    <source>
        <dbReference type="Pfam" id="PF04542"/>
    </source>
</evidence>
<dbReference type="GO" id="GO:0006352">
    <property type="term" value="P:DNA-templated transcription initiation"/>
    <property type="evidence" value="ECO:0007669"/>
    <property type="project" value="InterPro"/>
</dbReference>
<evidence type="ECO:0000256" key="2">
    <source>
        <dbReference type="ARBA" id="ARBA00023015"/>
    </source>
</evidence>
<comment type="similarity">
    <text evidence="1">Belongs to the sigma-70 factor family. ECF subfamily.</text>
</comment>
<keyword evidence="9" id="KW-1185">Reference proteome</keyword>